<dbReference type="OrthoDB" id="282803at2"/>
<evidence type="ECO:0000313" key="3">
    <source>
        <dbReference type="Proteomes" id="UP000070352"/>
    </source>
</evidence>
<reference evidence="2 3" key="1">
    <citation type="submission" date="2016-02" db="EMBL/GenBank/DDBJ databases">
        <title>Draft Genome for Tepidibacillus decaturensis nov. sp. Strain Z9, an Anaerobic, Moderately Thermophilic and Heterotrophic Bacterium from Deep Subsurface of the Illinois Basin, USA.</title>
        <authorList>
            <person name="Dong Y."/>
            <person name="Chang J.Y."/>
            <person name="Sanford R."/>
            <person name="Fouke B.W."/>
        </authorList>
    </citation>
    <scope>NUCLEOTIDE SEQUENCE [LARGE SCALE GENOMIC DNA]</scope>
    <source>
        <strain evidence="2 3">Z9</strain>
    </source>
</reference>
<comment type="caution">
    <text evidence="2">The sequence shown here is derived from an EMBL/GenBank/DDBJ whole genome shotgun (WGS) entry which is preliminary data.</text>
</comment>
<evidence type="ECO:0000313" key="2">
    <source>
        <dbReference type="EMBL" id="KXG44659.1"/>
    </source>
</evidence>
<name>A0A135L6V1_9BACI</name>
<protein>
    <recommendedName>
        <fullName evidence="4">ATPase F0F1</fullName>
    </recommendedName>
</protein>
<keyword evidence="3" id="KW-1185">Reference proteome</keyword>
<organism evidence="2 3">
    <name type="scientific">Tepidibacillus decaturensis</name>
    <dbReference type="NCBI Taxonomy" id="1413211"/>
    <lineage>
        <taxon>Bacteria</taxon>
        <taxon>Bacillati</taxon>
        <taxon>Bacillota</taxon>
        <taxon>Bacilli</taxon>
        <taxon>Bacillales</taxon>
        <taxon>Bacillaceae</taxon>
        <taxon>Tepidibacillus</taxon>
    </lineage>
</organism>
<gene>
    <name evidence="2" type="ORF">U473_11965</name>
</gene>
<sequence length="76" mass="8365">MTQNQDPKNQNPWRALAVVSVIGVNAAIFLLVGLWIGKKVDLYFHTSPVFLIIGMIVGIIFGIWSVIGLIKPFLGD</sequence>
<accession>A0A135L6V1</accession>
<dbReference type="InterPro" id="IPR032820">
    <property type="entry name" value="ATPase_put"/>
</dbReference>
<feature type="transmembrane region" description="Helical" evidence="1">
    <location>
        <begin position="49"/>
        <end position="70"/>
    </location>
</feature>
<dbReference type="RefSeq" id="WP_068726643.1">
    <property type="nucleotide sequence ID" value="NZ_LSKU01000001.1"/>
</dbReference>
<evidence type="ECO:0000256" key="1">
    <source>
        <dbReference type="SAM" id="Phobius"/>
    </source>
</evidence>
<feature type="transmembrane region" description="Helical" evidence="1">
    <location>
        <begin position="15"/>
        <end position="37"/>
    </location>
</feature>
<keyword evidence="1" id="KW-0812">Transmembrane</keyword>
<evidence type="ECO:0008006" key="4">
    <source>
        <dbReference type="Google" id="ProtNLM"/>
    </source>
</evidence>
<dbReference type="STRING" id="1413211.U473_11965"/>
<dbReference type="Pfam" id="PF09527">
    <property type="entry name" value="ATPase_gene1"/>
    <property type="match status" value="1"/>
</dbReference>
<keyword evidence="1" id="KW-1133">Transmembrane helix</keyword>
<keyword evidence="1" id="KW-0472">Membrane</keyword>
<dbReference type="AlphaFoldDB" id="A0A135L6V1"/>
<proteinExistence type="predicted"/>
<dbReference type="EMBL" id="LSKU01000001">
    <property type="protein sequence ID" value="KXG44659.1"/>
    <property type="molecule type" value="Genomic_DNA"/>
</dbReference>
<dbReference type="Proteomes" id="UP000070352">
    <property type="component" value="Unassembled WGS sequence"/>
</dbReference>